<dbReference type="PANTHER" id="PTHR23131:SF4">
    <property type="entry name" value="METALLO-BETA-LACTAMASE SUPERFAMILY POTEIN"/>
    <property type="match status" value="1"/>
</dbReference>
<dbReference type="InterPro" id="IPR036866">
    <property type="entry name" value="RibonucZ/Hydroxyglut_hydro"/>
</dbReference>
<dbReference type="Gene3D" id="1.10.10.10">
    <property type="entry name" value="Winged helix-like DNA-binding domain superfamily/Winged helix DNA-binding domain"/>
    <property type="match status" value="1"/>
</dbReference>
<evidence type="ECO:0000313" key="3">
    <source>
        <dbReference type="Proteomes" id="UP001164718"/>
    </source>
</evidence>
<dbReference type="InterPro" id="IPR048933">
    <property type="entry name" value="B_lactamase-like_C"/>
</dbReference>
<proteinExistence type="predicted"/>
<dbReference type="Proteomes" id="UP001164718">
    <property type="component" value="Chromosome"/>
</dbReference>
<dbReference type="EMBL" id="CP106878">
    <property type="protein sequence ID" value="WAA09748.1"/>
    <property type="molecule type" value="Genomic_DNA"/>
</dbReference>
<dbReference type="PANTHER" id="PTHR23131">
    <property type="entry name" value="ENDORIBONUCLEASE LACTB2"/>
    <property type="match status" value="1"/>
</dbReference>
<dbReference type="Gene3D" id="3.60.15.10">
    <property type="entry name" value="Ribonuclease Z/Hydroxyacylglutathione hydrolase-like"/>
    <property type="match status" value="1"/>
</dbReference>
<organism evidence="2 3">
    <name type="scientific">Fervidibacillus albus</name>
    <dbReference type="NCBI Taxonomy" id="2980026"/>
    <lineage>
        <taxon>Bacteria</taxon>
        <taxon>Bacillati</taxon>
        <taxon>Bacillota</taxon>
        <taxon>Bacilli</taxon>
        <taxon>Bacillales</taxon>
        <taxon>Bacillaceae</taxon>
        <taxon>Fervidibacillus</taxon>
    </lineage>
</organism>
<keyword evidence="3" id="KW-1185">Reference proteome</keyword>
<feature type="domain" description="Metallo-beta-lactamase" evidence="1">
    <location>
        <begin position="20"/>
        <end position="227"/>
    </location>
</feature>
<evidence type="ECO:0000313" key="2">
    <source>
        <dbReference type="EMBL" id="WAA09748.1"/>
    </source>
</evidence>
<dbReference type="SMART" id="SM00849">
    <property type="entry name" value="Lactamase_B"/>
    <property type="match status" value="1"/>
</dbReference>
<dbReference type="KEGG" id="faf:OE104_14745"/>
<sequence length="312" mass="35852">MLEQIGLKLVRLDLPFRLNHVNCLLAEGEKGWVVIDTGLNNEYSKQRWKEELEGKEVSDIFVTHYHPDHFGYAGGLQLQTGANVSMPKIDAENGLKVWTDQFLNQLHDHYASAGIPKPIATAMVENTREFVQRVTPYPTITHYFQEGERFQIGKLEYEVLFTPGHSDGLIVFYNQEKNVLLSTDHILPKITPNISYWFHGDPNPLATYFRSLQKIKELDADFVIPGHGKTFHGANDRINAIIKHHEDRLAKTLDALKEKSTVYDVSKALFPKIETIHETRFAVGETIAHLEFLRTKGEINREEKDGQFYYFV</sequence>
<dbReference type="InterPro" id="IPR050662">
    <property type="entry name" value="Sec-metab_biosynth-thioest"/>
</dbReference>
<dbReference type="SUPFAM" id="SSF56281">
    <property type="entry name" value="Metallo-hydrolase/oxidoreductase"/>
    <property type="match status" value="1"/>
</dbReference>
<reference evidence="2" key="1">
    <citation type="submission" date="2022-09" db="EMBL/GenBank/DDBJ databases">
        <title>Complete Genomes of Fervidibacillus albus and Fervidibacillus halotolerans isolated from tidal flat sediments.</title>
        <authorList>
            <person name="Kwon K.K."/>
            <person name="Yang S.-H."/>
            <person name="Park M.J."/>
            <person name="Oh H.-M."/>
        </authorList>
    </citation>
    <scope>NUCLEOTIDE SEQUENCE</scope>
    <source>
        <strain evidence="2">MEBiC13591</strain>
    </source>
</reference>
<accession>A0A9E8LU83</accession>
<gene>
    <name evidence="2" type="ORF">OE104_14745</name>
</gene>
<dbReference type="InterPro" id="IPR036388">
    <property type="entry name" value="WH-like_DNA-bd_sf"/>
</dbReference>
<dbReference type="Pfam" id="PF21221">
    <property type="entry name" value="B_lactamase-like_C"/>
    <property type="match status" value="1"/>
</dbReference>
<dbReference type="Pfam" id="PF00753">
    <property type="entry name" value="Lactamase_B"/>
    <property type="match status" value="1"/>
</dbReference>
<name>A0A9E8LU83_9BACI</name>
<evidence type="ECO:0000259" key="1">
    <source>
        <dbReference type="SMART" id="SM00849"/>
    </source>
</evidence>
<dbReference type="InterPro" id="IPR001279">
    <property type="entry name" value="Metallo-B-lactamas"/>
</dbReference>
<dbReference type="AlphaFoldDB" id="A0A9E8LU83"/>
<protein>
    <submittedName>
        <fullName evidence="2">MBL fold metallo-hydrolase</fullName>
    </submittedName>
</protein>